<keyword evidence="2" id="KW-1185">Reference proteome</keyword>
<proteinExistence type="predicted"/>
<dbReference type="EMBL" id="JAUTXU010000129">
    <property type="protein sequence ID" value="KAK3705492.1"/>
    <property type="molecule type" value="Genomic_DNA"/>
</dbReference>
<comment type="caution">
    <text evidence="1">The sequence shown here is derived from an EMBL/GenBank/DDBJ whole genome shotgun (WGS) entry which is preliminary data.</text>
</comment>
<sequence>MMFQMDSLKETVEANTIQMKSLSGKVNGFHGKVHTLTRQTKSLNGKIDELETSLGEEQKRSTALEERSTALQDRVDDLGAEGVDLQTQVANLRHYHLVDYPIRGIRAKRQADATNTQEHSFSQCTRLDILAESLKETPTSDPFGRFLAERDLSSLNSCYDFALDAKLREQRNKQAYEDQWKVFAYAVVRGRELGDDRCTKVYENYRKAFEFTYNATWEQARDHVA</sequence>
<name>A0ACC3MWW5_9PEZI</name>
<organism evidence="1 2">
    <name type="scientific">Vermiconidia calcicola</name>
    <dbReference type="NCBI Taxonomy" id="1690605"/>
    <lineage>
        <taxon>Eukaryota</taxon>
        <taxon>Fungi</taxon>
        <taxon>Dikarya</taxon>
        <taxon>Ascomycota</taxon>
        <taxon>Pezizomycotina</taxon>
        <taxon>Dothideomycetes</taxon>
        <taxon>Dothideomycetidae</taxon>
        <taxon>Mycosphaerellales</taxon>
        <taxon>Extremaceae</taxon>
        <taxon>Vermiconidia</taxon>
    </lineage>
</organism>
<protein>
    <submittedName>
        <fullName evidence="1">Uncharacterized protein</fullName>
    </submittedName>
</protein>
<reference evidence="1" key="1">
    <citation type="submission" date="2023-07" db="EMBL/GenBank/DDBJ databases">
        <title>Black Yeasts Isolated from many extreme environments.</title>
        <authorList>
            <person name="Coleine C."/>
            <person name="Stajich J.E."/>
            <person name="Selbmann L."/>
        </authorList>
    </citation>
    <scope>NUCLEOTIDE SEQUENCE</scope>
    <source>
        <strain evidence="1">CCFEE 5714</strain>
    </source>
</reference>
<gene>
    <name evidence="1" type="ORF">LTR37_013309</name>
</gene>
<accession>A0ACC3MWW5</accession>
<evidence type="ECO:0000313" key="2">
    <source>
        <dbReference type="Proteomes" id="UP001281147"/>
    </source>
</evidence>
<dbReference type="Proteomes" id="UP001281147">
    <property type="component" value="Unassembled WGS sequence"/>
</dbReference>
<evidence type="ECO:0000313" key="1">
    <source>
        <dbReference type="EMBL" id="KAK3705492.1"/>
    </source>
</evidence>